<dbReference type="EMBL" id="JAHRIP010009584">
    <property type="protein sequence ID" value="MEQ2282769.1"/>
    <property type="molecule type" value="Genomic_DNA"/>
</dbReference>
<organism evidence="1 2">
    <name type="scientific">Ameca splendens</name>
    <dbReference type="NCBI Taxonomy" id="208324"/>
    <lineage>
        <taxon>Eukaryota</taxon>
        <taxon>Metazoa</taxon>
        <taxon>Chordata</taxon>
        <taxon>Craniata</taxon>
        <taxon>Vertebrata</taxon>
        <taxon>Euteleostomi</taxon>
        <taxon>Actinopterygii</taxon>
        <taxon>Neopterygii</taxon>
        <taxon>Teleostei</taxon>
        <taxon>Neoteleostei</taxon>
        <taxon>Acanthomorphata</taxon>
        <taxon>Ovalentaria</taxon>
        <taxon>Atherinomorphae</taxon>
        <taxon>Cyprinodontiformes</taxon>
        <taxon>Goodeidae</taxon>
        <taxon>Ameca</taxon>
    </lineage>
</organism>
<comment type="caution">
    <text evidence="1">The sequence shown here is derived from an EMBL/GenBank/DDBJ whole genome shotgun (WGS) entry which is preliminary data.</text>
</comment>
<keyword evidence="2" id="KW-1185">Reference proteome</keyword>
<reference evidence="1 2" key="1">
    <citation type="submission" date="2021-06" db="EMBL/GenBank/DDBJ databases">
        <authorList>
            <person name="Palmer J.M."/>
        </authorList>
    </citation>
    <scope>NUCLEOTIDE SEQUENCE [LARGE SCALE GENOMIC DNA]</scope>
    <source>
        <strain evidence="1 2">AS_MEX2019</strain>
        <tissue evidence="1">Muscle</tissue>
    </source>
</reference>
<evidence type="ECO:0000313" key="2">
    <source>
        <dbReference type="Proteomes" id="UP001469553"/>
    </source>
</evidence>
<protein>
    <submittedName>
        <fullName evidence="1">Uncharacterized protein</fullName>
    </submittedName>
</protein>
<proteinExistence type="predicted"/>
<accession>A0ABV0XMR6</accession>
<name>A0ABV0XMR6_9TELE</name>
<dbReference type="Proteomes" id="UP001469553">
    <property type="component" value="Unassembled WGS sequence"/>
</dbReference>
<evidence type="ECO:0000313" key="1">
    <source>
        <dbReference type="EMBL" id="MEQ2282769.1"/>
    </source>
</evidence>
<sequence>MLDLSPDSQVQDQISIFSYVAIYNCNDKVLRELVDSGSEESSVPLCQGPCVCSASEMTNHKVQPSLTSGFPFHP</sequence>
<gene>
    <name evidence="1" type="ORF">AMECASPLE_004273</name>
</gene>